<accession>A0A0C9YXA2</accession>
<dbReference type="EMBL" id="KN833688">
    <property type="protein sequence ID" value="KIK29765.1"/>
    <property type="molecule type" value="Genomic_DNA"/>
</dbReference>
<organism evidence="2 3">
    <name type="scientific">Pisolithus microcarpus 441</name>
    <dbReference type="NCBI Taxonomy" id="765257"/>
    <lineage>
        <taxon>Eukaryota</taxon>
        <taxon>Fungi</taxon>
        <taxon>Dikarya</taxon>
        <taxon>Basidiomycota</taxon>
        <taxon>Agaricomycotina</taxon>
        <taxon>Agaricomycetes</taxon>
        <taxon>Agaricomycetidae</taxon>
        <taxon>Boletales</taxon>
        <taxon>Sclerodermatineae</taxon>
        <taxon>Pisolithaceae</taxon>
        <taxon>Pisolithus</taxon>
    </lineage>
</organism>
<evidence type="ECO:0000313" key="3">
    <source>
        <dbReference type="Proteomes" id="UP000054018"/>
    </source>
</evidence>
<evidence type="ECO:0000313" key="2">
    <source>
        <dbReference type="EMBL" id="KIK29765.1"/>
    </source>
</evidence>
<reference evidence="3" key="2">
    <citation type="submission" date="2015-01" db="EMBL/GenBank/DDBJ databases">
        <title>Evolutionary Origins and Diversification of the Mycorrhizal Mutualists.</title>
        <authorList>
            <consortium name="DOE Joint Genome Institute"/>
            <consortium name="Mycorrhizal Genomics Consortium"/>
            <person name="Kohler A."/>
            <person name="Kuo A."/>
            <person name="Nagy L.G."/>
            <person name="Floudas D."/>
            <person name="Copeland A."/>
            <person name="Barry K.W."/>
            <person name="Cichocki N."/>
            <person name="Veneault-Fourrey C."/>
            <person name="LaButti K."/>
            <person name="Lindquist E.A."/>
            <person name="Lipzen A."/>
            <person name="Lundell T."/>
            <person name="Morin E."/>
            <person name="Murat C."/>
            <person name="Riley R."/>
            <person name="Ohm R."/>
            <person name="Sun H."/>
            <person name="Tunlid A."/>
            <person name="Henrissat B."/>
            <person name="Grigoriev I.V."/>
            <person name="Hibbett D.S."/>
            <person name="Martin F."/>
        </authorList>
    </citation>
    <scope>NUCLEOTIDE SEQUENCE [LARGE SCALE GENOMIC DNA]</scope>
    <source>
        <strain evidence="3">441</strain>
    </source>
</reference>
<proteinExistence type="predicted"/>
<keyword evidence="1" id="KW-0812">Transmembrane</keyword>
<dbReference type="Proteomes" id="UP000054018">
    <property type="component" value="Unassembled WGS sequence"/>
</dbReference>
<keyword evidence="3" id="KW-1185">Reference proteome</keyword>
<reference evidence="2 3" key="1">
    <citation type="submission" date="2014-04" db="EMBL/GenBank/DDBJ databases">
        <authorList>
            <consortium name="DOE Joint Genome Institute"/>
            <person name="Kuo A."/>
            <person name="Kohler A."/>
            <person name="Costa M.D."/>
            <person name="Nagy L.G."/>
            <person name="Floudas D."/>
            <person name="Copeland A."/>
            <person name="Barry K.W."/>
            <person name="Cichocki N."/>
            <person name="Veneault-Fourrey C."/>
            <person name="LaButti K."/>
            <person name="Lindquist E.A."/>
            <person name="Lipzen A."/>
            <person name="Lundell T."/>
            <person name="Morin E."/>
            <person name="Murat C."/>
            <person name="Sun H."/>
            <person name="Tunlid A."/>
            <person name="Henrissat B."/>
            <person name="Grigoriev I.V."/>
            <person name="Hibbett D.S."/>
            <person name="Martin F."/>
            <person name="Nordberg H.P."/>
            <person name="Cantor M.N."/>
            <person name="Hua S.X."/>
        </authorList>
    </citation>
    <scope>NUCLEOTIDE SEQUENCE [LARGE SCALE GENOMIC DNA]</scope>
    <source>
        <strain evidence="2 3">441</strain>
    </source>
</reference>
<feature type="transmembrane region" description="Helical" evidence="1">
    <location>
        <begin position="6"/>
        <end position="25"/>
    </location>
</feature>
<dbReference type="HOGENOM" id="CLU_3143628_0_0_1"/>
<dbReference type="AlphaFoldDB" id="A0A0C9YXA2"/>
<evidence type="ECO:0000256" key="1">
    <source>
        <dbReference type="SAM" id="Phobius"/>
    </source>
</evidence>
<gene>
    <name evidence="2" type="ORF">PISMIDRAFT_6534</name>
</gene>
<sequence>MQYANAKAIVAFVIMLITSAINFRNTKRRFTIPRRGSAMQYANAKAIVA</sequence>
<keyword evidence="1" id="KW-1133">Transmembrane helix</keyword>
<keyword evidence="1" id="KW-0472">Membrane</keyword>
<protein>
    <submittedName>
        <fullName evidence="2">Unplaced genomic scaffold scaffold_4, whole genome shotgun sequence</fullName>
    </submittedName>
</protein>
<name>A0A0C9YXA2_9AGAM</name>